<proteinExistence type="predicted"/>
<feature type="domain" description="TRIP4/RQT4 C2HC5-type zinc finger" evidence="3">
    <location>
        <begin position="4"/>
        <end position="47"/>
    </location>
</feature>
<dbReference type="Pfam" id="PF06221">
    <property type="entry name" value="zf-C2HC5"/>
    <property type="match status" value="1"/>
</dbReference>
<dbReference type="AlphaFoldDB" id="A0A8S1WR30"/>
<dbReference type="GO" id="GO:0005634">
    <property type="term" value="C:nucleus"/>
    <property type="evidence" value="ECO:0007669"/>
    <property type="project" value="InterPro"/>
</dbReference>
<accession>A0A8S1WR30</accession>
<dbReference type="CDD" id="cd06554">
    <property type="entry name" value="ASCH_ASC-1_like"/>
    <property type="match status" value="1"/>
</dbReference>
<dbReference type="OMA" id="EFNSYRH"/>
<reference evidence="4" key="1">
    <citation type="submission" date="2021-01" db="EMBL/GenBank/DDBJ databases">
        <authorList>
            <consortium name="Genoscope - CEA"/>
            <person name="William W."/>
        </authorList>
    </citation>
    <scope>NUCLEOTIDE SEQUENCE</scope>
</reference>
<dbReference type="GO" id="GO:0045893">
    <property type="term" value="P:positive regulation of DNA-templated transcription"/>
    <property type="evidence" value="ECO:0007669"/>
    <property type="project" value="TreeGrafter"/>
</dbReference>
<dbReference type="InterPro" id="IPR039128">
    <property type="entry name" value="TRIP4-like"/>
</dbReference>
<dbReference type="PANTHER" id="PTHR12963:SF4">
    <property type="entry name" value="ACTIVATING SIGNAL COINTEGRATOR 1"/>
    <property type="match status" value="1"/>
</dbReference>
<dbReference type="EMBL" id="CAJJDP010000097">
    <property type="protein sequence ID" value="CAD8190659.1"/>
    <property type="molecule type" value="Genomic_DNA"/>
</dbReference>
<organism evidence="4 5">
    <name type="scientific">Paramecium octaurelia</name>
    <dbReference type="NCBI Taxonomy" id="43137"/>
    <lineage>
        <taxon>Eukaryota</taxon>
        <taxon>Sar</taxon>
        <taxon>Alveolata</taxon>
        <taxon>Ciliophora</taxon>
        <taxon>Intramacronucleata</taxon>
        <taxon>Oligohymenophorea</taxon>
        <taxon>Peniculida</taxon>
        <taxon>Parameciidae</taxon>
        <taxon>Paramecium</taxon>
    </lineage>
</organism>
<evidence type="ECO:0000259" key="3">
    <source>
        <dbReference type="Pfam" id="PF06221"/>
    </source>
</evidence>
<keyword evidence="5" id="KW-1185">Reference proteome</keyword>
<dbReference type="GO" id="GO:0008270">
    <property type="term" value="F:zinc ion binding"/>
    <property type="evidence" value="ECO:0007669"/>
    <property type="project" value="InterPro"/>
</dbReference>
<evidence type="ECO:0000313" key="4">
    <source>
        <dbReference type="EMBL" id="CAD8190659.1"/>
    </source>
</evidence>
<comment type="caution">
    <text evidence="4">The sequence shown here is derived from an EMBL/GenBank/DDBJ whole genome shotgun (WGS) entry which is preliminary data.</text>
</comment>
<dbReference type="FunFam" id="2.30.130.30:FF:000006">
    <property type="entry name" value="Putative_zinc_finger_motif_-_C2HC5-type /ASCH_domain_containing_protein_-_putative"/>
    <property type="match status" value="1"/>
</dbReference>
<dbReference type="Proteomes" id="UP000683925">
    <property type="component" value="Unassembled WGS sequence"/>
</dbReference>
<protein>
    <recommendedName>
        <fullName evidence="6">ASCH domain-containing protein</fullName>
    </recommendedName>
</protein>
<name>A0A8S1WR30_PAROT</name>
<feature type="region of interest" description="Disordered" evidence="1">
    <location>
        <begin position="201"/>
        <end position="222"/>
    </location>
</feature>
<dbReference type="Pfam" id="PF04266">
    <property type="entry name" value="ASCH"/>
    <property type="match status" value="1"/>
</dbReference>
<sequence>MSRNQCQCEAQIHKLINNCISCGRIVCSVEGEGPCLFCGNPIMKKGEVVIDDSQFPDMESKTAYSKALMHKDKLLDFHRRDVHQSNIIDDQADYYQIVDDVWQNEDIRSQAVIKLMQQADAEQTINTKQVFDYQTMQFKLEKECDAKQADEFRDEAKQLLKEAELAQKKKNQANSKTQHLADNQEYQKLYNEIITNLNNETKKESKKQNNKNNKMNQNNQQFKPTTCGVQFTDEYFQDFQKELLKVVNQEQKQDMFDEQFFKVEDGIGCLSMHQPWAQLVVEGFKRIEGRMWGTNYKGPLWIHAGAKQPETELISAIEHQYSQLYGKLNNVPPFPARYPTGVLIGVVDMVGYVRAAEYNKLVPKEQQEEGDTEFKFVFRNPRKLLIPIQMRGSNNIFKLDDDILKIAIKQLEKVPVKWGPYLVDPKDVAKEAIGEKQVDDTMSKIQEQFVINNINEIQDKSANESQNIENQIVQDQSQIINQSQQSEKRYQQVQSIDSSFEKQLEWGILIKDVLKRDQLVRMANFLSTKIKKQNNQKGPLKLSFTAKNQLPCHDIITSSISNITGNENQYDNCTVHFFKLADKKVTIQNATALIVIGQTMEFTHNNQLIQLQQGKVFLVEEGYTLNGQFGGSQQEENVLKDISQDYVFKTWLIQLQQ</sequence>
<evidence type="ECO:0008006" key="6">
    <source>
        <dbReference type="Google" id="ProtNLM"/>
    </source>
</evidence>
<evidence type="ECO:0000313" key="5">
    <source>
        <dbReference type="Proteomes" id="UP000683925"/>
    </source>
</evidence>
<dbReference type="InterPro" id="IPR007374">
    <property type="entry name" value="ASCH_domain"/>
</dbReference>
<dbReference type="InterPro" id="IPR009349">
    <property type="entry name" value="TRIP4/RQT4_C2HC5_Znf"/>
</dbReference>
<evidence type="ECO:0000256" key="1">
    <source>
        <dbReference type="SAM" id="MobiDB-lite"/>
    </source>
</evidence>
<feature type="domain" description="ASCH" evidence="2">
    <location>
        <begin position="270"/>
        <end position="370"/>
    </location>
</feature>
<feature type="compositionally biased region" description="Low complexity" evidence="1">
    <location>
        <begin position="210"/>
        <end position="222"/>
    </location>
</feature>
<dbReference type="PANTHER" id="PTHR12963">
    <property type="entry name" value="THYROID RECEPTOR INTERACTING PROTEIN RELATED"/>
    <property type="match status" value="1"/>
</dbReference>
<dbReference type="GO" id="GO:0180022">
    <property type="term" value="C:RQC-trigger complex"/>
    <property type="evidence" value="ECO:0007669"/>
    <property type="project" value="InterPro"/>
</dbReference>
<dbReference type="OrthoDB" id="338816at2759"/>
<gene>
    <name evidence="4" type="ORF">POCTA_138.1.T0980029</name>
</gene>
<evidence type="ECO:0000259" key="2">
    <source>
        <dbReference type="Pfam" id="PF04266"/>
    </source>
</evidence>
<dbReference type="GO" id="GO:0072344">
    <property type="term" value="P:rescue of stalled ribosome"/>
    <property type="evidence" value="ECO:0007669"/>
    <property type="project" value="InterPro"/>
</dbReference>